<comment type="catalytic activity">
    <reaction evidence="8">
        <text>L-threonyl-[protein] + ATP = O-phospho-L-threonyl-[protein] + ADP + H(+)</text>
        <dbReference type="Rhea" id="RHEA:46608"/>
        <dbReference type="Rhea" id="RHEA-COMP:11060"/>
        <dbReference type="Rhea" id="RHEA-COMP:11605"/>
        <dbReference type="ChEBI" id="CHEBI:15378"/>
        <dbReference type="ChEBI" id="CHEBI:30013"/>
        <dbReference type="ChEBI" id="CHEBI:30616"/>
        <dbReference type="ChEBI" id="CHEBI:61977"/>
        <dbReference type="ChEBI" id="CHEBI:456216"/>
        <dbReference type="EC" id="2.7.11.1"/>
    </reaction>
</comment>
<evidence type="ECO:0000256" key="7">
    <source>
        <dbReference type="ARBA" id="ARBA00022842"/>
    </source>
</evidence>
<dbReference type="RefSeq" id="XP_068346128.1">
    <property type="nucleotide sequence ID" value="XM_068496488.1"/>
</dbReference>
<evidence type="ECO:0000256" key="5">
    <source>
        <dbReference type="ARBA" id="ARBA00022741"/>
    </source>
</evidence>
<evidence type="ECO:0000313" key="11">
    <source>
        <dbReference type="EMBL" id="OHS92991.1"/>
    </source>
</evidence>
<dbReference type="CDD" id="cd06614">
    <property type="entry name" value="STKc_PAK"/>
    <property type="match status" value="1"/>
</dbReference>
<dbReference type="GO" id="GO:0046872">
    <property type="term" value="F:metal ion binding"/>
    <property type="evidence" value="ECO:0007669"/>
    <property type="project" value="UniProtKB-KW"/>
</dbReference>
<comment type="similarity">
    <text evidence="2">Belongs to the protein kinase superfamily. STE Ser/Thr protein kinase family. STE20 subfamily.</text>
</comment>
<proteinExistence type="inferred from homology"/>
<feature type="domain" description="Protein kinase" evidence="10">
    <location>
        <begin position="171"/>
        <end position="419"/>
    </location>
</feature>
<protein>
    <submittedName>
        <fullName evidence="11">STE family protein kinase</fullName>
    </submittedName>
</protein>
<dbReference type="PANTHER" id="PTHR45832">
    <property type="entry name" value="SERINE/THREONINE-PROTEIN KINASE SAMKA-RELATED-RELATED"/>
    <property type="match status" value="1"/>
</dbReference>
<keyword evidence="11" id="KW-0418">Kinase</keyword>
<dbReference type="PANTHER" id="PTHR45832:SF22">
    <property type="entry name" value="SERINE_THREONINE-PROTEIN KINASE SAMKA-RELATED"/>
    <property type="match status" value="1"/>
</dbReference>
<keyword evidence="12" id="KW-1185">Reference proteome</keyword>
<reference evidence="11" key="1">
    <citation type="submission" date="2016-10" db="EMBL/GenBank/DDBJ databases">
        <authorList>
            <person name="Benchimol M."/>
            <person name="Almeida L.G."/>
            <person name="Vasconcelos A.T."/>
            <person name="Perreira-Neves A."/>
            <person name="Rosa I.A."/>
            <person name="Tasca T."/>
            <person name="Bogo M.R."/>
            <person name="de Souza W."/>
        </authorList>
    </citation>
    <scope>NUCLEOTIDE SEQUENCE [LARGE SCALE GENOMIC DNA]</scope>
    <source>
        <strain evidence="11">K</strain>
    </source>
</reference>
<evidence type="ECO:0000256" key="8">
    <source>
        <dbReference type="ARBA" id="ARBA00047899"/>
    </source>
</evidence>
<dbReference type="SMART" id="SM00220">
    <property type="entry name" value="S_TKc"/>
    <property type="match status" value="1"/>
</dbReference>
<dbReference type="AlphaFoldDB" id="A0A1J4J4C1"/>
<dbReference type="InterPro" id="IPR000095">
    <property type="entry name" value="CRIB_dom"/>
</dbReference>
<evidence type="ECO:0000256" key="3">
    <source>
        <dbReference type="ARBA" id="ARBA00022679"/>
    </source>
</evidence>
<comment type="catalytic activity">
    <reaction evidence="9">
        <text>L-seryl-[protein] + ATP = O-phospho-L-seryl-[protein] + ADP + H(+)</text>
        <dbReference type="Rhea" id="RHEA:17989"/>
        <dbReference type="Rhea" id="RHEA-COMP:9863"/>
        <dbReference type="Rhea" id="RHEA-COMP:11604"/>
        <dbReference type="ChEBI" id="CHEBI:15378"/>
        <dbReference type="ChEBI" id="CHEBI:29999"/>
        <dbReference type="ChEBI" id="CHEBI:30616"/>
        <dbReference type="ChEBI" id="CHEBI:83421"/>
        <dbReference type="ChEBI" id="CHEBI:456216"/>
        <dbReference type="EC" id="2.7.11.1"/>
    </reaction>
</comment>
<comment type="caution">
    <text evidence="11">The sequence shown here is derived from an EMBL/GenBank/DDBJ whole genome shotgun (WGS) entry which is preliminary data.</text>
</comment>
<keyword evidence="6" id="KW-0067">ATP-binding</keyword>
<name>A0A1J4J4C1_9EUKA</name>
<sequence>MSKKSPQASSKDISMPYDVSKGIDITVEQETGRLKNVPSAMKGLVNTNQVANFTNDNSYSSDLLPDTNTYMDGFVISKVQSVEHVIHVDYNSETGFSGLPPEWEKLLKVSGFKQAEVINNPDAVISAMNFMQNPQPKPPEPDEDEIAPLEQVRPLPELAEILKEGDPRDFLQDMKKIDEGSTCVVYSAKYNGETIAVKKIKLNEKNETILLNETRLLASMEDPRIIKFISAHRVDDILWILMEYMDAGSLTTIATFCECKEPHIAYFAREVLYALDYMHKQNKIHRDIKTDNVLLNAKGEVKLGDFGYTAQLNDNSDRRKSIVGTPYWMAPELIRGKAYAFEVDIWSLGVLCRELADGEPPYIELPPMKALYMIVANGLPPIKEPEKHSAVFLDFIQHCTRIDPKLRPTAEELLKHPFIQKACEIEYIPPLIKLAEELAAEEEDFDEF</sequence>
<dbReference type="EMBL" id="MLAK01001448">
    <property type="protein sequence ID" value="OHS92991.1"/>
    <property type="molecule type" value="Genomic_DNA"/>
</dbReference>
<dbReference type="Proteomes" id="UP000179807">
    <property type="component" value="Unassembled WGS sequence"/>
</dbReference>
<dbReference type="PROSITE" id="PS50011">
    <property type="entry name" value="PROTEIN_KINASE_DOM"/>
    <property type="match status" value="1"/>
</dbReference>
<dbReference type="InterPro" id="IPR051931">
    <property type="entry name" value="PAK3-like"/>
</dbReference>
<dbReference type="InterPro" id="IPR036936">
    <property type="entry name" value="CRIB_dom_sf"/>
</dbReference>
<dbReference type="SUPFAM" id="SSF56112">
    <property type="entry name" value="Protein kinase-like (PK-like)"/>
    <property type="match status" value="1"/>
</dbReference>
<dbReference type="GeneID" id="94831192"/>
<dbReference type="GO" id="GO:0004674">
    <property type="term" value="F:protein serine/threonine kinase activity"/>
    <property type="evidence" value="ECO:0007669"/>
    <property type="project" value="UniProtKB-EC"/>
</dbReference>
<dbReference type="Pfam" id="PF00786">
    <property type="entry name" value="PBD"/>
    <property type="match status" value="1"/>
</dbReference>
<keyword evidence="7" id="KW-0460">Magnesium</keyword>
<dbReference type="GO" id="GO:0005524">
    <property type="term" value="F:ATP binding"/>
    <property type="evidence" value="ECO:0007669"/>
    <property type="project" value="UniProtKB-KW"/>
</dbReference>
<dbReference type="FunFam" id="1.10.510.10:FF:000768">
    <property type="entry name" value="Non-specific serine/threonine protein kinase"/>
    <property type="match status" value="1"/>
</dbReference>
<dbReference type="VEuPathDB" id="TrichDB:TRFO_12189"/>
<dbReference type="Pfam" id="PF00069">
    <property type="entry name" value="Pkinase"/>
    <property type="match status" value="1"/>
</dbReference>
<gene>
    <name evidence="11" type="ORF">TRFO_12189</name>
</gene>
<dbReference type="Gene3D" id="3.90.810.10">
    <property type="entry name" value="CRIB domain"/>
    <property type="match status" value="1"/>
</dbReference>
<comment type="cofactor">
    <cofactor evidence="1">
        <name>Mg(2+)</name>
        <dbReference type="ChEBI" id="CHEBI:18420"/>
    </cofactor>
</comment>
<dbReference type="SMART" id="SM00285">
    <property type="entry name" value="PBD"/>
    <property type="match status" value="1"/>
</dbReference>
<evidence type="ECO:0000256" key="1">
    <source>
        <dbReference type="ARBA" id="ARBA00001946"/>
    </source>
</evidence>
<dbReference type="InterPro" id="IPR011009">
    <property type="entry name" value="Kinase-like_dom_sf"/>
</dbReference>
<evidence type="ECO:0000256" key="9">
    <source>
        <dbReference type="ARBA" id="ARBA00048679"/>
    </source>
</evidence>
<keyword evidence="5" id="KW-0547">Nucleotide-binding</keyword>
<evidence type="ECO:0000259" key="10">
    <source>
        <dbReference type="PROSITE" id="PS50011"/>
    </source>
</evidence>
<dbReference type="Gene3D" id="1.10.510.10">
    <property type="entry name" value="Transferase(Phosphotransferase) domain 1"/>
    <property type="match status" value="1"/>
</dbReference>
<dbReference type="OrthoDB" id="2914378at2759"/>
<evidence type="ECO:0000256" key="2">
    <source>
        <dbReference type="ARBA" id="ARBA00008874"/>
    </source>
</evidence>
<keyword evidence="4" id="KW-0479">Metal-binding</keyword>
<organism evidence="11 12">
    <name type="scientific">Tritrichomonas foetus</name>
    <dbReference type="NCBI Taxonomy" id="1144522"/>
    <lineage>
        <taxon>Eukaryota</taxon>
        <taxon>Metamonada</taxon>
        <taxon>Parabasalia</taxon>
        <taxon>Tritrichomonadida</taxon>
        <taxon>Tritrichomonadidae</taxon>
        <taxon>Tritrichomonas</taxon>
    </lineage>
</organism>
<evidence type="ECO:0000256" key="4">
    <source>
        <dbReference type="ARBA" id="ARBA00022723"/>
    </source>
</evidence>
<keyword evidence="3" id="KW-0808">Transferase</keyword>
<accession>A0A1J4J4C1</accession>
<evidence type="ECO:0000313" key="12">
    <source>
        <dbReference type="Proteomes" id="UP000179807"/>
    </source>
</evidence>
<dbReference type="InterPro" id="IPR000719">
    <property type="entry name" value="Prot_kinase_dom"/>
</dbReference>
<evidence type="ECO:0000256" key="6">
    <source>
        <dbReference type="ARBA" id="ARBA00022840"/>
    </source>
</evidence>